<dbReference type="Pfam" id="PF20568">
    <property type="entry name" value="DUF6777"/>
    <property type="match status" value="1"/>
</dbReference>
<sequence length="330" mass="33731">MPKINSRLYLAVFTGWVLIGTLVTGCGEAEATITRLAVGTPGPDPYSPMSGTDEVRLTARAQAGGTTDGDSPGLYGGTRRAASCDPAKLVEFLRSDPAKAQAWAAVHGIKPAEIAGFVGRLTPVLLRTDTLVTNHGFRNGKATAAPAVLQAGMGVLVNEYGFPVVKCNCGNPLTEPEKKISTGDAKYTGQSWPRFTKGKVTKIKPREASRGAVPVFVLVDPEAKIGFDRPRATLGTLDGPPATLPATETTDPSGGVPGTDLPTPSDSGMPADSSSPGVPTDGTGGPTDEPTGEPTPEPEVPGTPGAQQSGPEPTGEISAAPEQSAPPVSS</sequence>
<comment type="caution">
    <text evidence="3">The sequence shown here is derived from an EMBL/GenBank/DDBJ whole genome shotgun (WGS) entry which is preliminary data.</text>
</comment>
<dbReference type="PROSITE" id="PS51257">
    <property type="entry name" value="PROKAR_LIPOPROTEIN"/>
    <property type="match status" value="1"/>
</dbReference>
<gene>
    <name evidence="3" type="ORF">GCM10010411_22600</name>
</gene>
<proteinExistence type="predicted"/>
<reference evidence="4" key="1">
    <citation type="journal article" date="2019" name="Int. J. Syst. Evol. Microbiol.">
        <title>The Global Catalogue of Microorganisms (GCM) 10K type strain sequencing project: providing services to taxonomists for standard genome sequencing and annotation.</title>
        <authorList>
            <consortium name="The Broad Institute Genomics Platform"/>
            <consortium name="The Broad Institute Genome Sequencing Center for Infectious Disease"/>
            <person name="Wu L."/>
            <person name="Ma J."/>
        </authorList>
    </citation>
    <scope>NUCLEOTIDE SEQUENCE [LARGE SCALE GENOMIC DNA]</scope>
    <source>
        <strain evidence="4">JCM 6833</strain>
    </source>
</reference>
<dbReference type="InterPro" id="IPR046704">
    <property type="entry name" value="DUF6777"/>
</dbReference>
<organism evidence="3 4">
    <name type="scientific">Actinomadura fulvescens</name>
    <dbReference type="NCBI Taxonomy" id="46160"/>
    <lineage>
        <taxon>Bacteria</taxon>
        <taxon>Bacillati</taxon>
        <taxon>Actinomycetota</taxon>
        <taxon>Actinomycetes</taxon>
        <taxon>Streptosporangiales</taxon>
        <taxon>Thermomonosporaceae</taxon>
        <taxon>Actinomadura</taxon>
    </lineage>
</organism>
<evidence type="ECO:0000256" key="1">
    <source>
        <dbReference type="SAM" id="MobiDB-lite"/>
    </source>
</evidence>
<feature type="domain" description="DUF6777" evidence="2">
    <location>
        <begin position="67"/>
        <end position="230"/>
    </location>
</feature>
<keyword evidence="4" id="KW-1185">Reference proteome</keyword>
<evidence type="ECO:0000259" key="2">
    <source>
        <dbReference type="Pfam" id="PF20568"/>
    </source>
</evidence>
<dbReference type="Proteomes" id="UP001501509">
    <property type="component" value="Unassembled WGS sequence"/>
</dbReference>
<evidence type="ECO:0000313" key="3">
    <source>
        <dbReference type="EMBL" id="GAA2589186.1"/>
    </source>
</evidence>
<accession>A0ABP6BV29</accession>
<name>A0ABP6BV29_9ACTN</name>
<feature type="compositionally biased region" description="Low complexity" evidence="1">
    <location>
        <begin position="276"/>
        <end position="292"/>
    </location>
</feature>
<dbReference type="EMBL" id="BAAATD010000002">
    <property type="protein sequence ID" value="GAA2589186.1"/>
    <property type="molecule type" value="Genomic_DNA"/>
</dbReference>
<protein>
    <recommendedName>
        <fullName evidence="2">DUF6777 domain-containing protein</fullName>
    </recommendedName>
</protein>
<feature type="region of interest" description="Disordered" evidence="1">
    <location>
        <begin position="230"/>
        <end position="330"/>
    </location>
</feature>
<evidence type="ECO:0000313" key="4">
    <source>
        <dbReference type="Proteomes" id="UP001501509"/>
    </source>
</evidence>